<name>A0A3S0K2S5_9DEIO</name>
<comment type="caution">
    <text evidence="2">The sequence shown here is derived from an EMBL/GenBank/DDBJ whole genome shotgun (WGS) entry which is preliminary data.</text>
</comment>
<dbReference type="Proteomes" id="UP000277766">
    <property type="component" value="Unassembled WGS sequence"/>
</dbReference>
<dbReference type="RefSeq" id="WP_126353714.1">
    <property type="nucleotide sequence ID" value="NZ_CP086380.1"/>
</dbReference>
<evidence type="ECO:0000259" key="1">
    <source>
        <dbReference type="Pfam" id="PF01609"/>
    </source>
</evidence>
<evidence type="ECO:0000313" key="3">
    <source>
        <dbReference type="Proteomes" id="UP000277766"/>
    </source>
</evidence>
<protein>
    <submittedName>
        <fullName evidence="2">IS4/IS5 family transposase</fullName>
    </submittedName>
</protein>
<dbReference type="PANTHER" id="PTHR33627">
    <property type="entry name" value="TRANSPOSASE"/>
    <property type="match status" value="1"/>
</dbReference>
<dbReference type="GO" id="GO:0006313">
    <property type="term" value="P:DNA transposition"/>
    <property type="evidence" value="ECO:0007669"/>
    <property type="project" value="InterPro"/>
</dbReference>
<sequence length="362" mass="41619">MNKQVSGERARILAQQVLGIPETLYQQRSLQASLHLFHSPGQKTKFSQAEGVSPSALSRFFNIYDWDSDRCWEEMQDFQWRILLDAARHKRRPRLRLSVDLTTVEKVGTQLPYVSVYNGRHGIHLVVLFAEYGELKFPISYRVYQGKHTSTPVTLALDLLEEVPEFVGKRFQVCVLADSGFESAVFLDGVQRLGFEFVVGVRSNRRTDHPGRVTVADCPHGGYVNLANWPLETLSLGRIDRGDREFFAVSSELLEGDDILAEGRRRWALESFFKEGKHQFGLAQFALRTARGLDRWILMVFLAFTLTTLHRSEDMTLKEAARLALYTLFPEVRLNHLLNQLQKEQEFLHQHGYSLSYARCKL</sequence>
<dbReference type="InterPro" id="IPR002559">
    <property type="entry name" value="Transposase_11"/>
</dbReference>
<dbReference type="GO" id="GO:0003677">
    <property type="term" value="F:DNA binding"/>
    <property type="evidence" value="ECO:0007669"/>
    <property type="project" value="InterPro"/>
</dbReference>
<organism evidence="2 3">
    <name type="scientific">Deinococcus radiophilus</name>
    <dbReference type="NCBI Taxonomy" id="32062"/>
    <lineage>
        <taxon>Bacteria</taxon>
        <taxon>Thermotogati</taxon>
        <taxon>Deinococcota</taxon>
        <taxon>Deinococci</taxon>
        <taxon>Deinococcales</taxon>
        <taxon>Deinococcaceae</taxon>
        <taxon>Deinococcus</taxon>
    </lineage>
</organism>
<dbReference type="InterPro" id="IPR012337">
    <property type="entry name" value="RNaseH-like_sf"/>
</dbReference>
<proteinExistence type="predicted"/>
<evidence type="ECO:0000313" key="2">
    <source>
        <dbReference type="EMBL" id="RTR17105.1"/>
    </source>
</evidence>
<reference evidence="2 3" key="1">
    <citation type="submission" date="2018-12" db="EMBL/GenBank/DDBJ databases">
        <title>Deinococcus radiophilus ATCC 27603 genome sequencing and assembly.</title>
        <authorList>
            <person name="Maclea K.S."/>
            <person name="Maynard C.R."/>
        </authorList>
    </citation>
    <scope>NUCLEOTIDE SEQUENCE [LARGE SCALE GENOMIC DNA]</scope>
    <source>
        <strain evidence="2 3">ATCC 27603</strain>
    </source>
</reference>
<keyword evidence="3" id="KW-1185">Reference proteome</keyword>
<dbReference type="EMBL" id="RXPE01000078">
    <property type="protein sequence ID" value="RTR17105.1"/>
    <property type="molecule type" value="Genomic_DNA"/>
</dbReference>
<feature type="domain" description="Transposase IS4-like" evidence="1">
    <location>
        <begin position="95"/>
        <end position="305"/>
    </location>
</feature>
<dbReference type="SUPFAM" id="SSF53098">
    <property type="entry name" value="Ribonuclease H-like"/>
    <property type="match status" value="1"/>
</dbReference>
<dbReference type="PANTHER" id="PTHR33627:SF1">
    <property type="entry name" value="TRANSPOSASE"/>
    <property type="match status" value="1"/>
</dbReference>
<dbReference type="AlphaFoldDB" id="A0A3S0K2S5"/>
<accession>A0A3S0K2S5</accession>
<gene>
    <name evidence="2" type="ORF">EJ104_13800</name>
</gene>
<dbReference type="GO" id="GO:0004803">
    <property type="term" value="F:transposase activity"/>
    <property type="evidence" value="ECO:0007669"/>
    <property type="project" value="InterPro"/>
</dbReference>
<dbReference type="OrthoDB" id="55224at2"/>
<dbReference type="Pfam" id="PF01609">
    <property type="entry name" value="DDE_Tnp_1"/>
    <property type="match status" value="1"/>
</dbReference>
<dbReference type="InterPro" id="IPR039365">
    <property type="entry name" value="IS701-like"/>
</dbReference>